<accession>A0A6H1UJ05</accession>
<proteinExistence type="predicted"/>
<organism evidence="1 2">
    <name type="scientific">Ferrimonas lipolytica</name>
    <dbReference type="NCBI Taxonomy" id="2724191"/>
    <lineage>
        <taxon>Bacteria</taxon>
        <taxon>Pseudomonadati</taxon>
        <taxon>Pseudomonadota</taxon>
        <taxon>Gammaproteobacteria</taxon>
        <taxon>Alteromonadales</taxon>
        <taxon>Ferrimonadaceae</taxon>
        <taxon>Ferrimonas</taxon>
    </lineage>
</organism>
<gene>
    <name evidence="1" type="ORF">HER31_13270</name>
</gene>
<dbReference type="Proteomes" id="UP000501602">
    <property type="component" value="Chromosome"/>
</dbReference>
<evidence type="ECO:0000313" key="2">
    <source>
        <dbReference type="Proteomes" id="UP000501602"/>
    </source>
</evidence>
<sequence>MFAVKSILRRGVLAGLVFVGVVGSVSAQGLRNDIDAEIKQQSLLASSTVQQQALHNARVDAWNALMGYQSQTGLLTLEQEVEHQSEQIAAAAKRDALEQAQSYWEAPALTTPVAIAKIK</sequence>
<keyword evidence="2" id="KW-1185">Reference proteome</keyword>
<dbReference type="KEGG" id="fes:HER31_13270"/>
<dbReference type="RefSeq" id="WP_168661100.1">
    <property type="nucleotide sequence ID" value="NZ_CP051180.1"/>
</dbReference>
<dbReference type="AlphaFoldDB" id="A0A6H1UJ05"/>
<name>A0A6H1UJ05_9GAMM</name>
<dbReference type="EMBL" id="CP051180">
    <property type="protein sequence ID" value="QIZ77782.1"/>
    <property type="molecule type" value="Genomic_DNA"/>
</dbReference>
<reference evidence="1 2" key="1">
    <citation type="submission" date="2020-04" db="EMBL/GenBank/DDBJ databases">
        <title>Ferrimonas sp. S7 isolated from sea water.</title>
        <authorList>
            <person name="Bae S.S."/>
            <person name="Baek K."/>
        </authorList>
    </citation>
    <scope>NUCLEOTIDE SEQUENCE [LARGE SCALE GENOMIC DNA]</scope>
    <source>
        <strain evidence="1 2">S7</strain>
    </source>
</reference>
<protein>
    <submittedName>
        <fullName evidence="1">Uncharacterized protein</fullName>
    </submittedName>
</protein>
<evidence type="ECO:0000313" key="1">
    <source>
        <dbReference type="EMBL" id="QIZ77782.1"/>
    </source>
</evidence>